<protein>
    <submittedName>
        <fullName evidence="1">Transporter substrate-binding domain-containing protein</fullName>
    </submittedName>
</protein>
<comment type="caution">
    <text evidence="1">The sequence shown here is derived from an EMBL/GenBank/DDBJ whole genome shotgun (WGS) entry which is preliminary data.</text>
</comment>
<organism evidence="1 2">
    <name type="scientific">Roseateles paludis</name>
    <dbReference type="NCBI Taxonomy" id="3145238"/>
    <lineage>
        <taxon>Bacteria</taxon>
        <taxon>Pseudomonadati</taxon>
        <taxon>Pseudomonadota</taxon>
        <taxon>Betaproteobacteria</taxon>
        <taxon>Burkholderiales</taxon>
        <taxon>Sphaerotilaceae</taxon>
        <taxon>Roseateles</taxon>
    </lineage>
</organism>
<evidence type="ECO:0000313" key="1">
    <source>
        <dbReference type="EMBL" id="MEO3691612.1"/>
    </source>
</evidence>
<sequence>MQLRVPFLGDGVQADQPYPAQLLQRAFEAAGRSVALHPAPFALPQARALLSLGRQEGGLDVLWCLTSARREAAARPVRVPIDKGLVGWRLLLARPELAARLAAVRSLAELKAFRLVHGLDWPDTQVLQDAGLKVTTSGNFDAMFRQLQLGRVDAFPRSIAEIWNEAKRFEAEFVVVPEIALSYPAAVYFFVAPERPDLASTIEQGLQRLIASGEFDRFFLSQHQSYLQLAQLNHRHVLPLHNGRLPPQTPTERPEFWFQPL</sequence>
<proteinExistence type="predicted"/>
<reference evidence="1 2" key="1">
    <citation type="submission" date="2024-05" db="EMBL/GenBank/DDBJ databases">
        <title>Roseateles sp. DJS-2-20 16S ribosomal RNA gene Genome sequencing and assembly.</title>
        <authorList>
            <person name="Woo H."/>
        </authorList>
    </citation>
    <scope>NUCLEOTIDE SEQUENCE [LARGE SCALE GENOMIC DNA]</scope>
    <source>
        <strain evidence="1 2">DJS-2-20</strain>
    </source>
</reference>
<dbReference type="EMBL" id="JBDPZD010000002">
    <property type="protein sequence ID" value="MEO3691612.1"/>
    <property type="molecule type" value="Genomic_DNA"/>
</dbReference>
<dbReference type="Gene3D" id="3.40.190.10">
    <property type="entry name" value="Periplasmic binding protein-like II"/>
    <property type="match status" value="2"/>
</dbReference>
<keyword evidence="2" id="KW-1185">Reference proteome</keyword>
<dbReference type="RefSeq" id="WP_347704430.1">
    <property type="nucleotide sequence ID" value="NZ_JBDPZD010000002.1"/>
</dbReference>
<name>A0ABV0G1J9_9BURK</name>
<evidence type="ECO:0000313" key="2">
    <source>
        <dbReference type="Proteomes" id="UP001495147"/>
    </source>
</evidence>
<dbReference type="SUPFAM" id="SSF53850">
    <property type="entry name" value="Periplasmic binding protein-like II"/>
    <property type="match status" value="1"/>
</dbReference>
<gene>
    <name evidence="1" type="ORF">ABDJ85_09040</name>
</gene>
<dbReference type="Proteomes" id="UP001495147">
    <property type="component" value="Unassembled WGS sequence"/>
</dbReference>
<accession>A0ABV0G1J9</accession>